<keyword evidence="5 10" id="KW-0472">Membrane</keyword>
<dbReference type="OrthoDB" id="8654606at2759"/>
<dbReference type="InterPro" id="IPR013783">
    <property type="entry name" value="Ig-like_fold"/>
</dbReference>
<evidence type="ECO:0000256" key="5">
    <source>
        <dbReference type="ARBA" id="ARBA00023136"/>
    </source>
</evidence>
<keyword evidence="3 11" id="KW-0732">Signal</keyword>
<dbReference type="GO" id="GO:0009897">
    <property type="term" value="C:external side of plasma membrane"/>
    <property type="evidence" value="ECO:0007669"/>
    <property type="project" value="TreeGrafter"/>
</dbReference>
<sequence length="220" mass="24976">MSVCWMFIILLGCKFSHTALSQSTCNCNEQMKTPCVPVHVPCPNVTADTVNFNLFKDQEVISYAGCNKFNNTLNCLETIKREGVKLQINQQHESVSFLLTGVTDSSYGTYRCDSTITLPPPFRKVPSTLRIQVIAQGHLCNSNQNSSSLYENPSPGFVWIWILVIILVSIYSIIVTIVAFANWVKLRKMDSQSDYMNTKPRVPRERRKKKGVQNPIPRHF</sequence>
<evidence type="ECO:0000256" key="4">
    <source>
        <dbReference type="ARBA" id="ARBA00022989"/>
    </source>
</evidence>
<dbReference type="GeneID" id="111644466"/>
<organism evidence="12 13">
    <name type="scientific">Seriola lalandi dorsalis</name>
    <dbReference type="NCBI Taxonomy" id="1841481"/>
    <lineage>
        <taxon>Eukaryota</taxon>
        <taxon>Metazoa</taxon>
        <taxon>Chordata</taxon>
        <taxon>Craniata</taxon>
        <taxon>Vertebrata</taxon>
        <taxon>Euteleostomi</taxon>
        <taxon>Actinopterygii</taxon>
        <taxon>Neopterygii</taxon>
        <taxon>Teleostei</taxon>
        <taxon>Neoteleostei</taxon>
        <taxon>Acanthomorphata</taxon>
        <taxon>Carangaria</taxon>
        <taxon>Carangiformes</taxon>
        <taxon>Carangidae</taxon>
        <taxon>Seriola</taxon>
    </lineage>
</organism>
<evidence type="ECO:0000256" key="2">
    <source>
        <dbReference type="ARBA" id="ARBA00022692"/>
    </source>
</evidence>
<keyword evidence="2 10" id="KW-0812">Transmembrane</keyword>
<feature type="chain" id="PRO_5017469224" evidence="11">
    <location>
        <begin position="22"/>
        <end position="220"/>
    </location>
</feature>
<dbReference type="GeneTree" id="ENSGT00990000203779"/>
<feature type="transmembrane region" description="Helical" evidence="10">
    <location>
        <begin position="158"/>
        <end position="184"/>
    </location>
</feature>
<reference evidence="12" key="1">
    <citation type="submission" date="2025-08" db="UniProtKB">
        <authorList>
            <consortium name="Ensembl"/>
        </authorList>
    </citation>
    <scope>IDENTIFICATION</scope>
</reference>
<evidence type="ECO:0000256" key="1">
    <source>
        <dbReference type="ARBA" id="ARBA00004479"/>
    </source>
</evidence>
<dbReference type="KEGG" id="slal:111644466"/>
<evidence type="ECO:0000313" key="12">
    <source>
        <dbReference type="Ensembl" id="ENSSLDP00000016085.1"/>
    </source>
</evidence>
<dbReference type="PANTHER" id="PTHR11494">
    <property type="entry name" value="CYTOTOXIC T-LYMPHOCYTE PROTEIN"/>
    <property type="match status" value="1"/>
</dbReference>
<evidence type="ECO:0000256" key="3">
    <source>
        <dbReference type="ARBA" id="ARBA00022729"/>
    </source>
</evidence>
<dbReference type="AlphaFoldDB" id="A0A3B4XK28"/>
<reference evidence="12" key="2">
    <citation type="submission" date="2025-09" db="UniProtKB">
        <authorList>
            <consortium name="Ensembl"/>
        </authorList>
    </citation>
    <scope>IDENTIFICATION</scope>
</reference>
<dbReference type="GO" id="GO:0050852">
    <property type="term" value="P:T cell receptor signaling pathway"/>
    <property type="evidence" value="ECO:0007669"/>
    <property type="project" value="TreeGrafter"/>
</dbReference>
<feature type="signal peptide" evidence="11">
    <location>
        <begin position="1"/>
        <end position="21"/>
    </location>
</feature>
<dbReference type="GO" id="GO:0042129">
    <property type="term" value="P:regulation of T cell proliferation"/>
    <property type="evidence" value="ECO:0007669"/>
    <property type="project" value="InterPro"/>
</dbReference>
<keyword evidence="4 10" id="KW-1133">Transmembrane helix</keyword>
<keyword evidence="13" id="KW-1185">Reference proteome</keyword>
<dbReference type="Ensembl" id="ENSSLDT00000016680.1">
    <property type="protein sequence ID" value="ENSSLDP00000016085.1"/>
    <property type="gene ID" value="ENSSLDG00000012772.1"/>
</dbReference>
<accession>A0A3B4XK28</accession>
<feature type="region of interest" description="Disordered" evidence="9">
    <location>
        <begin position="194"/>
        <end position="220"/>
    </location>
</feature>
<dbReference type="InterPro" id="IPR040216">
    <property type="entry name" value="CTLA4/CD28"/>
</dbReference>
<keyword evidence="7" id="KW-0325">Glycoprotein</keyword>
<evidence type="ECO:0000256" key="10">
    <source>
        <dbReference type="SAM" id="Phobius"/>
    </source>
</evidence>
<dbReference type="PANTHER" id="PTHR11494:SF9">
    <property type="entry name" value="SI:DKEY-1H24.6"/>
    <property type="match status" value="1"/>
</dbReference>
<dbReference type="Gene3D" id="2.60.40.10">
    <property type="entry name" value="Immunoglobulins"/>
    <property type="match status" value="1"/>
</dbReference>
<keyword evidence="6" id="KW-1015">Disulfide bond</keyword>
<protein>
    <submittedName>
        <fullName evidence="12">T-cell-specific surface glycoprotein CD28-like</fullName>
    </submittedName>
</protein>
<evidence type="ECO:0000256" key="6">
    <source>
        <dbReference type="ARBA" id="ARBA00023157"/>
    </source>
</evidence>
<keyword evidence="8" id="KW-0393">Immunoglobulin domain</keyword>
<dbReference type="RefSeq" id="XP_023249137.1">
    <property type="nucleotide sequence ID" value="XM_023393369.1"/>
</dbReference>
<evidence type="ECO:0000256" key="7">
    <source>
        <dbReference type="ARBA" id="ARBA00023180"/>
    </source>
</evidence>
<evidence type="ECO:0000313" key="13">
    <source>
        <dbReference type="Proteomes" id="UP000261360"/>
    </source>
</evidence>
<evidence type="ECO:0000256" key="8">
    <source>
        <dbReference type="ARBA" id="ARBA00023319"/>
    </source>
</evidence>
<evidence type="ECO:0000256" key="9">
    <source>
        <dbReference type="SAM" id="MobiDB-lite"/>
    </source>
</evidence>
<comment type="subcellular location">
    <subcellularLocation>
        <location evidence="1">Membrane</location>
        <topology evidence="1">Single-pass type I membrane protein</topology>
    </subcellularLocation>
</comment>
<name>A0A3B4XK28_SERLL</name>
<evidence type="ECO:0000256" key="11">
    <source>
        <dbReference type="SAM" id="SignalP"/>
    </source>
</evidence>
<proteinExistence type="predicted"/>
<dbReference type="Proteomes" id="UP000261360">
    <property type="component" value="Unplaced"/>
</dbReference>